<evidence type="ECO:0000313" key="5">
    <source>
        <dbReference type="Proteomes" id="UP001620626"/>
    </source>
</evidence>
<dbReference type="EMBL" id="JBICBT010001209">
    <property type="protein sequence ID" value="KAL3078384.1"/>
    <property type="molecule type" value="Genomic_DNA"/>
</dbReference>
<evidence type="ECO:0000256" key="1">
    <source>
        <dbReference type="ARBA" id="ARBA00022900"/>
    </source>
</evidence>
<comment type="caution">
    <text evidence="3">The sequence shown here is derived from an EMBL/GenBank/DDBJ whole genome shotgun (WGS) entry which is preliminary data.</text>
</comment>
<evidence type="ECO:0000259" key="2">
    <source>
        <dbReference type="Pfam" id="PF01826"/>
    </source>
</evidence>
<dbReference type="InterPro" id="IPR002919">
    <property type="entry name" value="TIL_dom"/>
</dbReference>
<keyword evidence="1" id="KW-0722">Serine protease inhibitor</keyword>
<dbReference type="SUPFAM" id="SSF57567">
    <property type="entry name" value="Serine protease inhibitors"/>
    <property type="match status" value="1"/>
</dbReference>
<dbReference type="EMBL" id="JBICBT010001339">
    <property type="protein sequence ID" value="KAL3072220.1"/>
    <property type="molecule type" value="Genomic_DNA"/>
</dbReference>
<protein>
    <recommendedName>
        <fullName evidence="2">TIL domain-containing protein</fullName>
    </recommendedName>
</protein>
<accession>A0ABD2I3Y8</accession>
<evidence type="ECO:0000313" key="4">
    <source>
        <dbReference type="EMBL" id="KAL3078384.1"/>
    </source>
</evidence>
<dbReference type="Gene3D" id="2.10.25.10">
    <property type="entry name" value="Laminin"/>
    <property type="match status" value="1"/>
</dbReference>
<dbReference type="Pfam" id="PF01826">
    <property type="entry name" value="TIL"/>
    <property type="match status" value="1"/>
</dbReference>
<dbReference type="Proteomes" id="UP001620626">
    <property type="component" value="Unassembled WGS sequence"/>
</dbReference>
<keyword evidence="5" id="KW-1185">Reference proteome</keyword>
<name>A0ABD2I3Y8_9BILA</name>
<sequence length="75" mass="8355">MPILTASQKPVCRFICPKNEHYGQKNCQGCEPSCDKPNPNKCTEKKCICACECLAGFLRDKKSGKCVEKCPKKTD</sequence>
<evidence type="ECO:0000313" key="3">
    <source>
        <dbReference type="EMBL" id="KAL3072220.1"/>
    </source>
</evidence>
<organism evidence="3 5">
    <name type="scientific">Heterodera trifolii</name>
    <dbReference type="NCBI Taxonomy" id="157864"/>
    <lineage>
        <taxon>Eukaryota</taxon>
        <taxon>Metazoa</taxon>
        <taxon>Ecdysozoa</taxon>
        <taxon>Nematoda</taxon>
        <taxon>Chromadorea</taxon>
        <taxon>Rhabditida</taxon>
        <taxon>Tylenchina</taxon>
        <taxon>Tylenchomorpha</taxon>
        <taxon>Tylenchoidea</taxon>
        <taxon>Heteroderidae</taxon>
        <taxon>Heteroderinae</taxon>
        <taxon>Heterodera</taxon>
    </lineage>
</organism>
<keyword evidence="1" id="KW-0646">Protease inhibitor</keyword>
<dbReference type="InterPro" id="IPR036084">
    <property type="entry name" value="Ser_inhib-like_sf"/>
</dbReference>
<reference evidence="3 5" key="1">
    <citation type="submission" date="2024-10" db="EMBL/GenBank/DDBJ databases">
        <authorList>
            <person name="Kim D."/>
        </authorList>
    </citation>
    <scope>NUCLEOTIDE SEQUENCE [LARGE SCALE GENOMIC DNA]</scope>
    <source>
        <strain evidence="3">BH-2024</strain>
    </source>
</reference>
<dbReference type="GO" id="GO:0004867">
    <property type="term" value="F:serine-type endopeptidase inhibitor activity"/>
    <property type="evidence" value="ECO:0007669"/>
    <property type="project" value="UniProtKB-KW"/>
</dbReference>
<proteinExistence type="predicted"/>
<feature type="domain" description="TIL" evidence="2">
    <location>
        <begin position="16"/>
        <end position="69"/>
    </location>
</feature>
<gene>
    <name evidence="3" type="ORF">niasHT_037167</name>
    <name evidence="4" type="ORF">niasHT_037618</name>
</gene>
<dbReference type="AlphaFoldDB" id="A0ABD2I3Y8"/>